<dbReference type="Proteomes" id="UP001642409">
    <property type="component" value="Unassembled WGS sequence"/>
</dbReference>
<sequence>MKSYHLVNSQSNQPTIIQLDRNIPQRSNTIIPVSCLNSFILGKKGRKESRFLPSRFKVQIVTPIILNDTLDRAQCIYQNRERIFAIGYKWLTITNLNLELIKEVALFEFQFGDTNYVIQAVVVQQCIFLLTNNQQLIQINYKTNQKQVVQLENITSIGTNEQSLIVGTQHSQILFFTNFCTNHQINEFTEWTTIFHQQLDVSAIAHLSYKNDMLVVLGISGRSICINTKENMPIFKANYISLGLQTFITENEFGFIGAPNDIQIFNLEFQQCQSFKSSDNLQSISNYSQTKVGVYSERDFITQDYSSAIDFGQRRVYIQNRTVIQQCHQFGEGETMQFTNQGNVCYITQNQEIHLFDKDPDDSLQLQQLFCVQDNDSICIFAEQGIILRISLPKLTQKLLEE</sequence>
<evidence type="ECO:0000313" key="1">
    <source>
        <dbReference type="EMBL" id="CAI9942135.1"/>
    </source>
</evidence>
<protein>
    <submittedName>
        <fullName evidence="2">Hypothetical_protein</fullName>
    </submittedName>
</protein>
<accession>A0AA86PLA4</accession>
<evidence type="ECO:0000313" key="3">
    <source>
        <dbReference type="Proteomes" id="UP001642409"/>
    </source>
</evidence>
<dbReference type="EMBL" id="CATOUU010000698">
    <property type="protein sequence ID" value="CAI9942135.1"/>
    <property type="molecule type" value="Genomic_DNA"/>
</dbReference>
<organism evidence="1">
    <name type="scientific">Hexamita inflata</name>
    <dbReference type="NCBI Taxonomy" id="28002"/>
    <lineage>
        <taxon>Eukaryota</taxon>
        <taxon>Metamonada</taxon>
        <taxon>Diplomonadida</taxon>
        <taxon>Hexamitidae</taxon>
        <taxon>Hexamitinae</taxon>
        <taxon>Hexamita</taxon>
    </lineage>
</organism>
<reference evidence="1" key="1">
    <citation type="submission" date="2023-06" db="EMBL/GenBank/DDBJ databases">
        <authorList>
            <person name="Kurt Z."/>
        </authorList>
    </citation>
    <scope>NUCLEOTIDE SEQUENCE</scope>
</reference>
<evidence type="ECO:0000313" key="2">
    <source>
        <dbReference type="EMBL" id="CAL6065969.1"/>
    </source>
</evidence>
<reference evidence="2 3" key="2">
    <citation type="submission" date="2024-07" db="EMBL/GenBank/DDBJ databases">
        <authorList>
            <person name="Akdeniz Z."/>
        </authorList>
    </citation>
    <scope>NUCLEOTIDE SEQUENCE [LARGE SCALE GENOMIC DNA]</scope>
</reference>
<keyword evidence="3" id="KW-1185">Reference proteome</keyword>
<dbReference type="EMBL" id="CAXDID020000258">
    <property type="protein sequence ID" value="CAL6065969.1"/>
    <property type="molecule type" value="Genomic_DNA"/>
</dbReference>
<gene>
    <name evidence="1" type="ORF">HINF_LOCUS29780</name>
    <name evidence="2" type="ORF">HINF_LOCUS52094</name>
</gene>
<proteinExistence type="predicted"/>
<comment type="caution">
    <text evidence="1">The sequence shown here is derived from an EMBL/GenBank/DDBJ whole genome shotgun (WGS) entry which is preliminary data.</text>
</comment>
<dbReference type="AlphaFoldDB" id="A0AA86PLA4"/>
<name>A0AA86PLA4_9EUKA</name>